<evidence type="ECO:0000313" key="10">
    <source>
        <dbReference type="Proteomes" id="UP000245647"/>
    </source>
</evidence>
<dbReference type="AlphaFoldDB" id="A0A2U2PMQ1"/>
<dbReference type="InterPro" id="IPR029062">
    <property type="entry name" value="Class_I_gatase-like"/>
</dbReference>
<dbReference type="GO" id="GO:0006508">
    <property type="term" value="P:proteolysis"/>
    <property type="evidence" value="ECO:0007669"/>
    <property type="project" value="UniProtKB-KW"/>
</dbReference>
<dbReference type="InterPro" id="IPR003507">
    <property type="entry name" value="S66_fam"/>
</dbReference>
<evidence type="ECO:0000259" key="8">
    <source>
        <dbReference type="Pfam" id="PF17676"/>
    </source>
</evidence>
<dbReference type="InterPro" id="IPR027478">
    <property type="entry name" value="LdcA_N"/>
</dbReference>
<gene>
    <name evidence="9" type="ORF">DDR33_02085</name>
</gene>
<evidence type="ECO:0000256" key="4">
    <source>
        <dbReference type="ARBA" id="ARBA00022801"/>
    </source>
</evidence>
<dbReference type="GO" id="GO:0008236">
    <property type="term" value="F:serine-type peptidase activity"/>
    <property type="evidence" value="ECO:0007669"/>
    <property type="project" value="UniProtKB-KW"/>
</dbReference>
<sequence length="308" mass="34173">MIAPPYLKKGDKIAITCPGKSLPSDINSAIQLLESWGLEVVLGETVTASYHQFAGPDELRAKDMQRFLDDDSIKAIIAARGGYGTIRIIDTLDFTHFRQNPKWVVGFSDITVLHSHIHATCGIQTIHGHMPLNVPDATKPSLESLRKALFGDPLHYEFQSTVPGRSGDAEGILIGGNLTLLVMMTGSVSEMDFTDKILFIEDVGEYLYSVDRMLWQLKRAGKLAKLKGLIVGAFTDMKDNDIPFGETVRDIVMNMVEGYDYPVCFDFPAGHIENNYALNFGRKLHLSTITQRAKSLLHFSSSNAIHFI</sequence>
<evidence type="ECO:0000256" key="3">
    <source>
        <dbReference type="ARBA" id="ARBA00022670"/>
    </source>
</evidence>
<keyword evidence="10" id="KW-1185">Reference proteome</keyword>
<dbReference type="SUPFAM" id="SSF52317">
    <property type="entry name" value="Class I glutamine amidotransferase-like"/>
    <property type="match status" value="1"/>
</dbReference>
<dbReference type="PANTHER" id="PTHR30237:SF2">
    <property type="entry name" value="MUREIN TETRAPEPTIDE CARBOXYPEPTIDASE"/>
    <property type="match status" value="1"/>
</dbReference>
<protein>
    <submittedName>
        <fullName evidence="9">LD-carboxypeptidase</fullName>
    </submittedName>
</protein>
<evidence type="ECO:0000256" key="5">
    <source>
        <dbReference type="ARBA" id="ARBA00022825"/>
    </source>
</evidence>
<evidence type="ECO:0000256" key="6">
    <source>
        <dbReference type="PIRSR" id="PIRSR028757-1"/>
    </source>
</evidence>
<keyword evidence="3" id="KW-0645">Protease</keyword>
<dbReference type="Pfam" id="PF17676">
    <property type="entry name" value="Peptidase_S66C"/>
    <property type="match status" value="1"/>
</dbReference>
<proteinExistence type="inferred from homology"/>
<name>A0A2U2PMQ1_9SPHI</name>
<keyword evidence="5" id="KW-0720">Serine protease</keyword>
<dbReference type="Gene3D" id="3.40.50.10740">
    <property type="entry name" value="Class I glutamine amidotransferase-like"/>
    <property type="match status" value="1"/>
</dbReference>
<dbReference type="PANTHER" id="PTHR30237">
    <property type="entry name" value="MURAMOYLTETRAPEPTIDE CARBOXYPEPTIDASE"/>
    <property type="match status" value="1"/>
</dbReference>
<keyword evidence="2 9" id="KW-0121">Carboxypeptidase</keyword>
<dbReference type="Gene3D" id="3.50.30.60">
    <property type="entry name" value="LD-carboxypeptidase A C-terminal domain-like"/>
    <property type="match status" value="1"/>
</dbReference>
<dbReference type="InterPro" id="IPR040449">
    <property type="entry name" value="Peptidase_S66_N"/>
</dbReference>
<dbReference type="RefSeq" id="WP_109414089.1">
    <property type="nucleotide sequence ID" value="NZ_QEAS01000001.1"/>
</dbReference>
<dbReference type="GO" id="GO:0004180">
    <property type="term" value="F:carboxypeptidase activity"/>
    <property type="evidence" value="ECO:0007669"/>
    <property type="project" value="UniProtKB-KW"/>
</dbReference>
<dbReference type="Proteomes" id="UP000245647">
    <property type="component" value="Unassembled WGS sequence"/>
</dbReference>
<comment type="caution">
    <text evidence="9">The sequence shown here is derived from an EMBL/GenBank/DDBJ whole genome shotgun (WGS) entry which is preliminary data.</text>
</comment>
<evidence type="ECO:0000256" key="2">
    <source>
        <dbReference type="ARBA" id="ARBA00022645"/>
    </source>
</evidence>
<keyword evidence="4" id="KW-0378">Hydrolase</keyword>
<comment type="similarity">
    <text evidence="1">Belongs to the peptidase S66 family.</text>
</comment>
<feature type="domain" description="LD-carboxypeptidase C-terminal" evidence="8">
    <location>
        <begin position="170"/>
        <end position="286"/>
    </location>
</feature>
<evidence type="ECO:0000313" key="9">
    <source>
        <dbReference type="EMBL" id="PWG82671.1"/>
    </source>
</evidence>
<feature type="active site" description="Charge relay system" evidence="6">
    <location>
        <position position="271"/>
    </location>
</feature>
<dbReference type="Pfam" id="PF02016">
    <property type="entry name" value="Peptidase_S66"/>
    <property type="match status" value="1"/>
</dbReference>
<feature type="active site" description="Charge relay system" evidence="6">
    <location>
        <position position="201"/>
    </location>
</feature>
<dbReference type="CDD" id="cd07025">
    <property type="entry name" value="Peptidase_S66"/>
    <property type="match status" value="1"/>
</dbReference>
<dbReference type="PIRSF" id="PIRSF028757">
    <property type="entry name" value="LD-carboxypeptidase"/>
    <property type="match status" value="1"/>
</dbReference>
<organism evidence="9 10">
    <name type="scientific">Pararcticibacter amylolyticus</name>
    <dbReference type="NCBI Taxonomy" id="2173175"/>
    <lineage>
        <taxon>Bacteria</taxon>
        <taxon>Pseudomonadati</taxon>
        <taxon>Bacteroidota</taxon>
        <taxon>Sphingobacteriia</taxon>
        <taxon>Sphingobacteriales</taxon>
        <taxon>Sphingobacteriaceae</taxon>
        <taxon>Pararcticibacter</taxon>
    </lineage>
</organism>
<accession>A0A2U2PMQ1</accession>
<dbReference type="OrthoDB" id="9807329at2"/>
<dbReference type="InterPro" id="IPR027461">
    <property type="entry name" value="Carboxypeptidase_A_C_sf"/>
</dbReference>
<dbReference type="InterPro" id="IPR040921">
    <property type="entry name" value="Peptidase_S66C"/>
</dbReference>
<evidence type="ECO:0000259" key="7">
    <source>
        <dbReference type="Pfam" id="PF02016"/>
    </source>
</evidence>
<dbReference type="SUPFAM" id="SSF141986">
    <property type="entry name" value="LD-carboxypeptidase A C-terminal domain-like"/>
    <property type="match status" value="1"/>
</dbReference>
<feature type="active site" description="Nucleophile" evidence="6">
    <location>
        <position position="108"/>
    </location>
</feature>
<reference evidence="9 10" key="1">
    <citation type="submission" date="2018-04" db="EMBL/GenBank/DDBJ databases">
        <title>Pedobacter chongqingensis sp. nov., isolated from a rottenly hemp rope.</title>
        <authorList>
            <person name="Cai Y."/>
        </authorList>
    </citation>
    <scope>NUCLEOTIDE SEQUENCE [LARGE SCALE GENOMIC DNA]</scope>
    <source>
        <strain evidence="9 10">FJ4-8</strain>
    </source>
</reference>
<feature type="domain" description="LD-carboxypeptidase N-terminal" evidence="7">
    <location>
        <begin position="13"/>
        <end position="128"/>
    </location>
</feature>
<dbReference type="EMBL" id="QEAS01000001">
    <property type="protein sequence ID" value="PWG82671.1"/>
    <property type="molecule type" value="Genomic_DNA"/>
</dbReference>
<evidence type="ECO:0000256" key="1">
    <source>
        <dbReference type="ARBA" id="ARBA00010233"/>
    </source>
</evidence>